<accession>A0ABY2WGJ8</accession>
<comment type="caution">
    <text evidence="1">The sequence shown here is derived from an EMBL/GenBank/DDBJ whole genome shotgun (WGS) entry which is preliminary data.</text>
</comment>
<dbReference type="SUPFAM" id="SSF53474">
    <property type="entry name" value="alpha/beta-Hydrolases"/>
    <property type="match status" value="1"/>
</dbReference>
<name>A0ABY2WGJ8_9FLAO</name>
<dbReference type="InterPro" id="IPR032710">
    <property type="entry name" value="NTF2-like_dom_sf"/>
</dbReference>
<dbReference type="Gene3D" id="3.10.450.50">
    <property type="match status" value="1"/>
</dbReference>
<dbReference type="EMBL" id="VCNI01000008">
    <property type="protein sequence ID" value="TMU50399.1"/>
    <property type="molecule type" value="Genomic_DNA"/>
</dbReference>
<dbReference type="PANTHER" id="PTHR48098:SF6">
    <property type="entry name" value="FERRI-BACILLIBACTIN ESTERASE BESA"/>
    <property type="match status" value="1"/>
</dbReference>
<dbReference type="InterPro" id="IPR050583">
    <property type="entry name" value="Mycobacterial_A85_antigen"/>
</dbReference>
<proteinExistence type="predicted"/>
<evidence type="ECO:0000313" key="1">
    <source>
        <dbReference type="EMBL" id="TMU50399.1"/>
    </source>
</evidence>
<dbReference type="Pfam" id="PF12893">
    <property type="entry name" value="Lumazine_bd_2"/>
    <property type="match status" value="1"/>
</dbReference>
<gene>
    <name evidence="1" type="ORF">FGG15_19825</name>
</gene>
<dbReference type="InterPro" id="IPR000801">
    <property type="entry name" value="Esterase-like"/>
</dbReference>
<dbReference type="Pfam" id="PF00756">
    <property type="entry name" value="Esterase"/>
    <property type="match status" value="1"/>
</dbReference>
<dbReference type="PANTHER" id="PTHR48098">
    <property type="entry name" value="ENTEROCHELIN ESTERASE-RELATED"/>
    <property type="match status" value="1"/>
</dbReference>
<dbReference type="InterPro" id="IPR029058">
    <property type="entry name" value="AB_hydrolase_fold"/>
</dbReference>
<dbReference type="SUPFAM" id="SSF54427">
    <property type="entry name" value="NTF2-like"/>
    <property type="match status" value="1"/>
</dbReference>
<dbReference type="RefSeq" id="WP_138839522.1">
    <property type="nucleotide sequence ID" value="NZ_VCNI01000008.1"/>
</dbReference>
<sequence>MLRRKMVKITIALMLSGYQPILCQEQSKEEIEQVVQNYFEGTQTGDVQLLDKAFHEKSLLKLLNDEGSYTEWTYSGEKGYREFIADRGGSEHSVKILSVDFTGNAAMVKAKLDFTKFHYIDYLSLLKIEGRWKIVNKIAHKEINKGKVTTLKNFRSDYVPNRNIEIYTPPGYTKDKTYSVLYMQDGQNIFNPETSYAGVEWAADEVLDSLIGHNIIEPMIVVAPWNSKYRMNEYMPEDGLPPYKTLMKRFPKLYSEYFNDTIIFSNKYLKFLTKELKPYIDQNYATKPGKNNTYIMGSSGGGLISAYAVSKYPNIFGKAACLSTHWPAFDGAAIQYFAEAIPPAGNHSFYFDHGTEGLDAAYGPFQKRIDQLMRSKGYHEGGDWVTYVFEGTGHFETFWSNRLHIPFKFLSQQPEID</sequence>
<dbReference type="Proteomes" id="UP000751614">
    <property type="component" value="Unassembled WGS sequence"/>
</dbReference>
<evidence type="ECO:0008006" key="3">
    <source>
        <dbReference type="Google" id="ProtNLM"/>
    </source>
</evidence>
<reference evidence="1 2" key="1">
    <citation type="submission" date="2019-05" db="EMBL/GenBank/DDBJ databases">
        <title>Flagellimonas sp. AsT0115, sp. nov., isolated from a marine red algae, Asparagopsis taxiformis.</title>
        <authorList>
            <person name="Kim J."/>
            <person name="Jeong S.E."/>
            <person name="Jeon C.O."/>
        </authorList>
    </citation>
    <scope>NUCLEOTIDE SEQUENCE [LARGE SCALE GENOMIC DNA]</scope>
    <source>
        <strain evidence="1 2">AsT0115</strain>
    </source>
</reference>
<organism evidence="1 2">
    <name type="scientific">Flagellimonas algicola</name>
    <dbReference type="NCBI Taxonomy" id="2583815"/>
    <lineage>
        <taxon>Bacteria</taxon>
        <taxon>Pseudomonadati</taxon>
        <taxon>Bacteroidota</taxon>
        <taxon>Flavobacteriia</taxon>
        <taxon>Flavobacteriales</taxon>
        <taxon>Flavobacteriaceae</taxon>
        <taxon>Flagellimonas</taxon>
    </lineage>
</organism>
<protein>
    <recommendedName>
        <fullName evidence="3">Esterase</fullName>
    </recommendedName>
</protein>
<dbReference type="InterPro" id="IPR039437">
    <property type="entry name" value="FrzH/put_lumazine-bd"/>
</dbReference>
<dbReference type="Gene3D" id="3.40.50.1820">
    <property type="entry name" value="alpha/beta hydrolase"/>
    <property type="match status" value="1"/>
</dbReference>
<evidence type="ECO:0000313" key="2">
    <source>
        <dbReference type="Proteomes" id="UP000751614"/>
    </source>
</evidence>
<keyword evidence="2" id="KW-1185">Reference proteome</keyword>